<sequence>MCFPTLFPTGNFGANYSHTVKLTNAEYIKSRLLNVDSRYRKNPAYVFLLLREKELRELKSGIYNTLRISSQTCMLTMLNNADRELEASLCTALQSVPGTKQFRFKRKGDVDCIREFGSPTFFCTFSCAEYESPHILEYLRKINDVPDSYDNGRLCTEDPISVSRQFSQKFHEFISIFVKKGQGLRQVEHFFGKKSTINVVLHIITSFFG</sequence>
<evidence type="ECO:0000313" key="2">
    <source>
        <dbReference type="EnsemblMetazoa" id="Aqu2.1.36992_001"/>
    </source>
</evidence>
<dbReference type="InParanoid" id="A0A1X7VBT6"/>
<dbReference type="Pfam" id="PF14214">
    <property type="entry name" value="Helitron_like_N"/>
    <property type="match status" value="1"/>
</dbReference>
<organism evidence="2">
    <name type="scientific">Amphimedon queenslandica</name>
    <name type="common">Sponge</name>
    <dbReference type="NCBI Taxonomy" id="400682"/>
    <lineage>
        <taxon>Eukaryota</taxon>
        <taxon>Metazoa</taxon>
        <taxon>Porifera</taxon>
        <taxon>Demospongiae</taxon>
        <taxon>Heteroscleromorpha</taxon>
        <taxon>Haplosclerida</taxon>
        <taxon>Niphatidae</taxon>
        <taxon>Amphimedon</taxon>
    </lineage>
</organism>
<dbReference type="AlphaFoldDB" id="A0A1X7VBT6"/>
<dbReference type="EnsemblMetazoa" id="Aqu2.1.36992_001">
    <property type="protein sequence ID" value="Aqu2.1.36992_001"/>
    <property type="gene ID" value="Aqu2.1.36992"/>
</dbReference>
<name>A0A1X7VBT6_AMPQE</name>
<dbReference type="InterPro" id="IPR025476">
    <property type="entry name" value="Helitron_helicase-like"/>
</dbReference>
<protein>
    <recommendedName>
        <fullName evidence="1">Helitron helicase-like domain-containing protein</fullName>
    </recommendedName>
</protein>
<feature type="domain" description="Helitron helicase-like" evidence="1">
    <location>
        <begin position="73"/>
        <end position="191"/>
    </location>
</feature>
<accession>A0A1X7VBT6</accession>
<proteinExistence type="predicted"/>
<evidence type="ECO:0000259" key="1">
    <source>
        <dbReference type="Pfam" id="PF14214"/>
    </source>
</evidence>
<reference evidence="2" key="1">
    <citation type="submission" date="2017-05" db="UniProtKB">
        <authorList>
            <consortium name="EnsemblMetazoa"/>
        </authorList>
    </citation>
    <scope>IDENTIFICATION</scope>
</reference>